<evidence type="ECO:0000313" key="2">
    <source>
        <dbReference type="EMBL" id="KAL0152435.1"/>
    </source>
</evidence>
<evidence type="ECO:0000313" key="3">
    <source>
        <dbReference type="Proteomes" id="UP001529510"/>
    </source>
</evidence>
<gene>
    <name evidence="2" type="ORF">M9458_052158</name>
</gene>
<evidence type="ECO:0000256" key="1">
    <source>
        <dbReference type="SAM" id="MobiDB-lite"/>
    </source>
</evidence>
<reference evidence="2 3" key="1">
    <citation type="submission" date="2024-05" db="EMBL/GenBank/DDBJ databases">
        <title>Genome sequencing and assembly of Indian major carp, Cirrhinus mrigala (Hamilton, 1822).</title>
        <authorList>
            <person name="Mohindra V."/>
            <person name="Chowdhury L.M."/>
            <person name="Lal K."/>
            <person name="Jena J.K."/>
        </authorList>
    </citation>
    <scope>NUCLEOTIDE SEQUENCE [LARGE SCALE GENOMIC DNA]</scope>
    <source>
        <strain evidence="2">CM1030</strain>
        <tissue evidence="2">Blood</tissue>
    </source>
</reference>
<keyword evidence="3" id="KW-1185">Reference proteome</keyword>
<proteinExistence type="predicted"/>
<dbReference type="AlphaFoldDB" id="A0ABD0MQW7"/>
<protein>
    <submittedName>
        <fullName evidence="2">Uncharacterized protein</fullName>
    </submittedName>
</protein>
<organism evidence="2 3">
    <name type="scientific">Cirrhinus mrigala</name>
    <name type="common">Mrigala</name>
    <dbReference type="NCBI Taxonomy" id="683832"/>
    <lineage>
        <taxon>Eukaryota</taxon>
        <taxon>Metazoa</taxon>
        <taxon>Chordata</taxon>
        <taxon>Craniata</taxon>
        <taxon>Vertebrata</taxon>
        <taxon>Euteleostomi</taxon>
        <taxon>Actinopterygii</taxon>
        <taxon>Neopterygii</taxon>
        <taxon>Teleostei</taxon>
        <taxon>Ostariophysi</taxon>
        <taxon>Cypriniformes</taxon>
        <taxon>Cyprinidae</taxon>
        <taxon>Labeoninae</taxon>
        <taxon>Labeonini</taxon>
        <taxon>Cirrhinus</taxon>
    </lineage>
</organism>
<feature type="non-terminal residue" evidence="2">
    <location>
        <position position="1"/>
    </location>
</feature>
<comment type="caution">
    <text evidence="2">The sequence shown here is derived from an EMBL/GenBank/DDBJ whole genome shotgun (WGS) entry which is preliminary data.</text>
</comment>
<dbReference type="EMBL" id="JAMKFB020000189">
    <property type="protein sequence ID" value="KAL0152435.1"/>
    <property type="molecule type" value="Genomic_DNA"/>
</dbReference>
<sequence length="59" mass="6380">VEKGKSLPSQSTPAKPADMDAWQTEVAPHGIRSSQGTTPDVAVTNDPHCDYGRKINKFN</sequence>
<feature type="region of interest" description="Disordered" evidence="1">
    <location>
        <begin position="1"/>
        <end position="59"/>
    </location>
</feature>
<name>A0ABD0MQW7_CIRMR</name>
<accession>A0ABD0MQW7</accession>
<dbReference type="Proteomes" id="UP001529510">
    <property type="component" value="Unassembled WGS sequence"/>
</dbReference>